<accession>A0AC60R2U8</accession>
<comment type="caution">
    <text evidence="1">The sequence shown here is derived from an EMBL/GenBank/DDBJ whole genome shotgun (WGS) entry which is preliminary data.</text>
</comment>
<keyword evidence="2" id="KW-1185">Reference proteome</keyword>
<reference evidence="1 2" key="1">
    <citation type="journal article" date="2020" name="Cell">
        <title>Large-Scale Comparative Analyses of Tick Genomes Elucidate Their Genetic Diversity and Vector Capacities.</title>
        <authorList>
            <consortium name="Tick Genome and Microbiome Consortium (TIGMIC)"/>
            <person name="Jia N."/>
            <person name="Wang J."/>
            <person name="Shi W."/>
            <person name="Du L."/>
            <person name="Sun Y."/>
            <person name="Zhan W."/>
            <person name="Jiang J.F."/>
            <person name="Wang Q."/>
            <person name="Zhang B."/>
            <person name="Ji P."/>
            <person name="Bell-Sakyi L."/>
            <person name="Cui X.M."/>
            <person name="Yuan T.T."/>
            <person name="Jiang B.G."/>
            <person name="Yang W.F."/>
            <person name="Lam T.T."/>
            <person name="Chang Q.C."/>
            <person name="Ding S.J."/>
            <person name="Wang X.J."/>
            <person name="Zhu J.G."/>
            <person name="Ruan X.D."/>
            <person name="Zhao L."/>
            <person name="Wei J.T."/>
            <person name="Ye R.Z."/>
            <person name="Que T.C."/>
            <person name="Du C.H."/>
            <person name="Zhou Y.H."/>
            <person name="Cheng J.X."/>
            <person name="Dai P.F."/>
            <person name="Guo W.B."/>
            <person name="Han X.H."/>
            <person name="Huang E.J."/>
            <person name="Li L.F."/>
            <person name="Wei W."/>
            <person name="Gao Y.C."/>
            <person name="Liu J.Z."/>
            <person name="Shao H.Z."/>
            <person name="Wang X."/>
            <person name="Wang C.C."/>
            <person name="Yang T.C."/>
            <person name="Huo Q.B."/>
            <person name="Li W."/>
            <person name="Chen H.Y."/>
            <person name="Chen S.E."/>
            <person name="Zhou L.G."/>
            <person name="Ni X.B."/>
            <person name="Tian J.H."/>
            <person name="Sheng Y."/>
            <person name="Liu T."/>
            <person name="Pan Y.S."/>
            <person name="Xia L.Y."/>
            <person name="Li J."/>
            <person name="Zhao F."/>
            <person name="Cao W.C."/>
        </authorList>
    </citation>
    <scope>NUCLEOTIDE SEQUENCE [LARGE SCALE GENOMIC DNA]</scope>
    <source>
        <strain evidence="1">Iper-2018</strain>
    </source>
</reference>
<proteinExistence type="predicted"/>
<gene>
    <name evidence="1" type="ORF">HPB47_019099</name>
</gene>
<organism evidence="1 2">
    <name type="scientific">Ixodes persulcatus</name>
    <name type="common">Taiga tick</name>
    <dbReference type="NCBI Taxonomy" id="34615"/>
    <lineage>
        <taxon>Eukaryota</taxon>
        <taxon>Metazoa</taxon>
        <taxon>Ecdysozoa</taxon>
        <taxon>Arthropoda</taxon>
        <taxon>Chelicerata</taxon>
        <taxon>Arachnida</taxon>
        <taxon>Acari</taxon>
        <taxon>Parasitiformes</taxon>
        <taxon>Ixodida</taxon>
        <taxon>Ixodoidea</taxon>
        <taxon>Ixodidae</taxon>
        <taxon>Ixodinae</taxon>
        <taxon>Ixodes</taxon>
    </lineage>
</organism>
<sequence>RVTVLEDSEHTSYSIDDGAFFLADYCTATPQEVRKVRELMEGTGGADPEEDLMMPSTKKSAFLYLAGYLAASVLKNNVTYRSCRQAAVERQNTDEAVKFTLSKCYKDGAPTVPSKGLTALLLVSEAVFRRVKIGSVGESVHPSPWKENAEEGRLRQPPAHPGFGKQPERTQAVALLEREGSHSGREGP</sequence>
<protein>
    <submittedName>
        <fullName evidence="1">Uncharacterized protein</fullName>
    </submittedName>
</protein>
<name>A0AC60R2U8_IXOPE</name>
<feature type="non-terminal residue" evidence="1">
    <location>
        <position position="1"/>
    </location>
</feature>
<evidence type="ECO:0000313" key="1">
    <source>
        <dbReference type="EMBL" id="KAG0445152.1"/>
    </source>
</evidence>
<dbReference type="Proteomes" id="UP000805193">
    <property type="component" value="Unassembled WGS sequence"/>
</dbReference>
<dbReference type="EMBL" id="JABSTQ010000848">
    <property type="protein sequence ID" value="KAG0445152.1"/>
    <property type="molecule type" value="Genomic_DNA"/>
</dbReference>
<evidence type="ECO:0000313" key="2">
    <source>
        <dbReference type="Proteomes" id="UP000805193"/>
    </source>
</evidence>